<protein>
    <recommendedName>
        <fullName evidence="3">DUF968 domain-containing protein</fullName>
    </recommendedName>
</protein>
<sequence>MRSPKRLAEIRKLPCVRCGNHPPSEACHANWAEFGKSMAKKASDEYTVALCRNCHRRMDGYEKLTREEAKFEFERYLKKTNLLLNFKDLYSIF</sequence>
<accession>A0AAW6RMA4</accession>
<organism evidence="1 2">
    <name type="scientific">Acinetobacter johnsonii</name>
    <dbReference type="NCBI Taxonomy" id="40214"/>
    <lineage>
        <taxon>Bacteria</taxon>
        <taxon>Pseudomonadati</taxon>
        <taxon>Pseudomonadota</taxon>
        <taxon>Gammaproteobacteria</taxon>
        <taxon>Moraxellales</taxon>
        <taxon>Moraxellaceae</taxon>
        <taxon>Acinetobacter</taxon>
    </lineage>
</organism>
<dbReference type="Proteomes" id="UP001157887">
    <property type="component" value="Unassembled WGS sequence"/>
</dbReference>
<evidence type="ECO:0000313" key="1">
    <source>
        <dbReference type="EMBL" id="MDG9785875.1"/>
    </source>
</evidence>
<gene>
    <name evidence="1" type="ORF">N7566_02460</name>
</gene>
<evidence type="ECO:0008006" key="3">
    <source>
        <dbReference type="Google" id="ProtNLM"/>
    </source>
</evidence>
<dbReference type="InterPro" id="IPR036280">
    <property type="entry name" value="Multihaem_cyt_sf"/>
</dbReference>
<dbReference type="SUPFAM" id="SSF48695">
    <property type="entry name" value="Multiheme cytochromes"/>
    <property type="match status" value="1"/>
</dbReference>
<proteinExistence type="predicted"/>
<dbReference type="AlphaFoldDB" id="A0AAW6RMA4"/>
<reference evidence="1" key="1">
    <citation type="submission" date="2022-09" db="EMBL/GenBank/DDBJ databases">
        <title>Intensive care unit water sources are persistently colonized with multi-drug resistant bacteria and are the site of extensive horizontal gene transfer of antibiotic resistance genes.</title>
        <authorList>
            <person name="Diorio-Toth L."/>
        </authorList>
    </citation>
    <scope>NUCLEOTIDE SEQUENCE</scope>
    <source>
        <strain evidence="1">GD04065</strain>
    </source>
</reference>
<dbReference type="EMBL" id="JAOECG010000002">
    <property type="protein sequence ID" value="MDG9785875.1"/>
    <property type="molecule type" value="Genomic_DNA"/>
</dbReference>
<evidence type="ECO:0000313" key="2">
    <source>
        <dbReference type="Proteomes" id="UP001157887"/>
    </source>
</evidence>
<comment type="caution">
    <text evidence="1">The sequence shown here is derived from an EMBL/GenBank/DDBJ whole genome shotgun (WGS) entry which is preliminary data.</text>
</comment>
<dbReference type="Gene3D" id="3.30.50.20">
    <property type="entry name" value="prophage-derive protein ybcO"/>
    <property type="match status" value="1"/>
</dbReference>
<name>A0AAW6RMA4_ACIJO</name>